<evidence type="ECO:0000256" key="10">
    <source>
        <dbReference type="ARBA" id="ARBA00022804"/>
    </source>
</evidence>
<evidence type="ECO:0000256" key="8">
    <source>
        <dbReference type="ARBA" id="ARBA00022581"/>
    </source>
</evidence>
<evidence type="ECO:0000256" key="5">
    <source>
        <dbReference type="ARBA" id="ARBA00022524"/>
    </source>
</evidence>
<evidence type="ECO:0000313" key="17">
    <source>
        <dbReference type="EMBL" id="QNS17419.1"/>
    </source>
</evidence>
<accession>A0A7H1C8W4</accession>
<comment type="similarity">
    <text evidence="3">Belongs to the circoviridae capsid protein family.</text>
</comment>
<keyword evidence="5" id="KW-1163">Viral penetration into host nucleus</keyword>
<dbReference type="EMBL" id="MT610105">
    <property type="protein sequence ID" value="QNS17419.1"/>
    <property type="molecule type" value="Genomic_DNA"/>
</dbReference>
<evidence type="ECO:0000256" key="11">
    <source>
        <dbReference type="ARBA" id="ARBA00022844"/>
    </source>
</evidence>
<evidence type="ECO:0000256" key="16">
    <source>
        <dbReference type="SAM" id="MobiDB-lite"/>
    </source>
</evidence>
<evidence type="ECO:0000256" key="13">
    <source>
        <dbReference type="ARBA" id="ARBA00023125"/>
    </source>
</evidence>
<keyword evidence="11" id="KW-0946">Virion</keyword>
<protein>
    <submittedName>
        <fullName evidence="17">Capsid protein</fullName>
    </submittedName>
</protein>
<evidence type="ECO:0000256" key="3">
    <source>
        <dbReference type="ARBA" id="ARBA00010301"/>
    </source>
</evidence>
<evidence type="ECO:0000256" key="6">
    <source>
        <dbReference type="ARBA" id="ARBA00022561"/>
    </source>
</evidence>
<keyword evidence="18" id="KW-1185">Reference proteome</keyword>
<evidence type="ECO:0000256" key="1">
    <source>
        <dbReference type="ARBA" id="ARBA00004147"/>
    </source>
</evidence>
<feature type="region of interest" description="Disordered" evidence="16">
    <location>
        <begin position="1"/>
        <end position="27"/>
    </location>
</feature>
<organism evidence="17 18">
    <name type="scientific">Sonfela circovirus 1</name>
    <dbReference type="NCBI Taxonomy" id="2771380"/>
    <lineage>
        <taxon>Viruses</taxon>
        <taxon>Monodnaviria</taxon>
        <taxon>Shotokuvirae</taxon>
        <taxon>Cressdnaviricota</taxon>
        <taxon>Arfiviricetes</taxon>
        <taxon>Cirlivirales</taxon>
        <taxon>Circoviridae</taxon>
        <taxon>Circovirus</taxon>
        <taxon>Circovirus miztli</taxon>
    </lineage>
</organism>
<dbReference type="GO" id="GO:0039615">
    <property type="term" value="C:T=1 icosahedral viral capsid"/>
    <property type="evidence" value="ECO:0007669"/>
    <property type="project" value="UniProtKB-KW"/>
</dbReference>
<dbReference type="Proteomes" id="UP001162122">
    <property type="component" value="Segment"/>
</dbReference>
<evidence type="ECO:0000256" key="2">
    <source>
        <dbReference type="ARBA" id="ARBA00004328"/>
    </source>
</evidence>
<dbReference type="GO" id="GO:0042025">
    <property type="term" value="C:host cell nucleus"/>
    <property type="evidence" value="ECO:0007669"/>
    <property type="project" value="UniProtKB-SubCell"/>
</dbReference>
<dbReference type="Gene3D" id="2.60.120.950">
    <property type="entry name" value="Circovirus capsid protein"/>
    <property type="match status" value="1"/>
</dbReference>
<dbReference type="GO" id="GO:0003677">
    <property type="term" value="F:DNA binding"/>
    <property type="evidence" value="ECO:0007669"/>
    <property type="project" value="UniProtKB-KW"/>
</dbReference>
<dbReference type="GO" id="GO:0019069">
    <property type="term" value="P:viral capsid assembly"/>
    <property type="evidence" value="ECO:0007669"/>
    <property type="project" value="InterPro"/>
</dbReference>
<sequence>MVLTRYRRRRHARARMHRRRRHGHRYHLRRRRFHRKPRTFHLRFHRTVTTDWKQATTSGTDGVGDKTLTLGWNMDHLYFTLEEFIKEAKTTQIPTTSKPHNPPFRLYRIKKVVVRGTWINYPQSLQENVLGWTALDLDGEDEGRGDTSPSSLDPKEVLEQPGLLKSGPLTYNPLQNRSSRKFFNMRHGFKRVFRPRPQILSPLTTGGNYNLLFPGRTPWVQVVNGSDVHWEGLSISMRQVQHDKFLPQVQYDVDAYIEFKEFDYESGTQSE</sequence>
<dbReference type="GO" id="GO:0075732">
    <property type="term" value="P:viral penetration into host nucleus"/>
    <property type="evidence" value="ECO:0007669"/>
    <property type="project" value="UniProtKB-KW"/>
</dbReference>
<keyword evidence="9" id="KW-1162">Viral penetration into host cytoplasm</keyword>
<dbReference type="Pfam" id="PF02443">
    <property type="entry name" value="Circo_capsid"/>
    <property type="match status" value="1"/>
</dbReference>
<evidence type="ECO:0000256" key="7">
    <source>
        <dbReference type="ARBA" id="ARBA00022562"/>
    </source>
</evidence>
<name>A0A7H1C8W4_9CIRC</name>
<evidence type="ECO:0000256" key="14">
    <source>
        <dbReference type="ARBA" id="ARBA00023296"/>
    </source>
</evidence>
<reference evidence="17 18" key="1">
    <citation type="submission" date="2020-06" db="EMBL/GenBank/DDBJ databases">
        <title>Novel circoviruses detected in feces of Sonoran felids.</title>
        <authorList>
            <person name="Payne N."/>
            <person name="Kraberger S."/>
            <person name="Schmidlin K."/>
            <person name="Cassaigne I."/>
            <person name="Cassaigne R."/>
            <person name="Van Doorslaer K."/>
            <person name="Culver M."/>
            <person name="Varsani A."/>
        </authorList>
    </citation>
    <scope>NUCLEOTIDE SEQUENCE [LARGE SCALE GENOMIC DNA]</scope>
    <source>
        <strain evidence="17">ICG_35-S_UoA14</strain>
    </source>
</reference>
<dbReference type="InterPro" id="IPR038652">
    <property type="entry name" value="Circovirus_capsid_sf"/>
</dbReference>
<dbReference type="RefSeq" id="YP_010804339.1">
    <property type="nucleotide sequence ID" value="NC_077075.1"/>
</dbReference>
<evidence type="ECO:0000256" key="15">
    <source>
        <dbReference type="ARBA" id="ARBA00046863"/>
    </source>
</evidence>
<keyword evidence="12" id="KW-1164">Virus endocytosis by host</keyword>
<keyword evidence="14" id="KW-1160">Virus entry into host cell</keyword>
<dbReference type="GO" id="GO:0043657">
    <property type="term" value="C:host cell"/>
    <property type="evidence" value="ECO:0007669"/>
    <property type="project" value="GOC"/>
</dbReference>
<keyword evidence="6" id="KW-0167">Capsid protein</keyword>
<keyword evidence="10" id="KW-1161">Viral attachment to host cell</keyword>
<dbReference type="InterPro" id="IPR003383">
    <property type="entry name" value="Circovirus_capsid"/>
</dbReference>
<evidence type="ECO:0000256" key="9">
    <source>
        <dbReference type="ARBA" id="ARBA00022595"/>
    </source>
</evidence>
<evidence type="ECO:0000256" key="12">
    <source>
        <dbReference type="ARBA" id="ARBA00022890"/>
    </source>
</evidence>
<keyword evidence="13" id="KW-0238">DNA-binding</keyword>
<dbReference type="KEGG" id="vg:80543159"/>
<evidence type="ECO:0000313" key="18">
    <source>
        <dbReference type="Proteomes" id="UP001162122"/>
    </source>
</evidence>
<keyword evidence="4" id="KW-1140">T=1 icosahedral capsid protein</keyword>
<keyword evidence="7" id="KW-1048">Host nucleus</keyword>
<comment type="subunit">
    <text evidence="15">Homomultimer. Assembles in the nucleus, presumably in an immature form, then migrates to the cytoplasm once assembled as mature virion. Interacts with Rep; this interaction relocates Rep into the nucleus.</text>
</comment>
<evidence type="ECO:0000256" key="4">
    <source>
        <dbReference type="ARBA" id="ARBA00022431"/>
    </source>
</evidence>
<keyword evidence="8" id="KW-0945">Host-virus interaction</keyword>
<dbReference type="GeneID" id="80543159"/>
<proteinExistence type="inferred from homology"/>
<dbReference type="GO" id="GO:0075509">
    <property type="term" value="P:endocytosis involved in viral entry into host cell"/>
    <property type="evidence" value="ECO:0007669"/>
    <property type="project" value="UniProtKB-KW"/>
</dbReference>
<dbReference type="GO" id="GO:0019062">
    <property type="term" value="P:virion attachment to host cell"/>
    <property type="evidence" value="ECO:0007669"/>
    <property type="project" value="UniProtKB-KW"/>
</dbReference>
<comment type="subcellular location">
    <subcellularLocation>
        <location evidence="1">Host nucleus</location>
    </subcellularLocation>
    <subcellularLocation>
        <location evidence="2">Virion</location>
    </subcellularLocation>
</comment>